<feature type="transmembrane region" description="Helical" evidence="1">
    <location>
        <begin position="174"/>
        <end position="196"/>
    </location>
</feature>
<feature type="transmembrane region" description="Helical" evidence="1">
    <location>
        <begin position="99"/>
        <end position="128"/>
    </location>
</feature>
<dbReference type="OrthoDB" id="3261041at2"/>
<evidence type="ECO:0000313" key="2">
    <source>
        <dbReference type="EMBL" id="KJL26227.1"/>
    </source>
</evidence>
<feature type="transmembrane region" description="Helical" evidence="1">
    <location>
        <begin position="28"/>
        <end position="48"/>
    </location>
</feature>
<keyword evidence="1" id="KW-0812">Transmembrane</keyword>
<dbReference type="Proteomes" id="UP000033448">
    <property type="component" value="Unassembled WGS sequence"/>
</dbReference>
<feature type="transmembrane region" description="Helical" evidence="1">
    <location>
        <begin position="375"/>
        <end position="397"/>
    </location>
</feature>
<feature type="transmembrane region" description="Helical" evidence="1">
    <location>
        <begin position="485"/>
        <end position="508"/>
    </location>
</feature>
<dbReference type="EMBL" id="JYIT01000066">
    <property type="protein sequence ID" value="KJL26227.1"/>
    <property type="molecule type" value="Genomic_DNA"/>
</dbReference>
<accession>A0A0F0KZB2</accession>
<feature type="transmembrane region" description="Helical" evidence="1">
    <location>
        <begin position="302"/>
        <end position="321"/>
    </location>
</feature>
<comment type="caution">
    <text evidence="2">The sequence shown here is derived from an EMBL/GenBank/DDBJ whole genome shotgun (WGS) entry which is preliminary data.</text>
</comment>
<feature type="transmembrane region" description="Helical" evidence="1">
    <location>
        <begin position="451"/>
        <end position="473"/>
    </location>
</feature>
<feature type="transmembrane region" description="Helical" evidence="1">
    <location>
        <begin position="327"/>
        <end position="345"/>
    </location>
</feature>
<proteinExistence type="predicted"/>
<keyword evidence="1" id="KW-1133">Transmembrane helix</keyword>
<dbReference type="PATRIC" id="fig|582680.7.peg.1201"/>
<evidence type="ECO:0000256" key="1">
    <source>
        <dbReference type="SAM" id="Phobius"/>
    </source>
</evidence>
<keyword evidence="1" id="KW-0472">Membrane</keyword>
<protein>
    <recommendedName>
        <fullName evidence="4">ABC-2 type transport system permease protein</fullName>
    </recommendedName>
</protein>
<sequence>MVAHVLRLRLMLALGALRGDRSRVTRTVVALLLTAAATTVAIIAIRSLSHTSEAAAHAVIVLGSSAVVLGFFVAPILAGSVDQLDPRRFAVFGVDDRRLPGILAVAALVSVPSLALLLVQGAIVGVAISFGTPWALAVLSGILTLVTAVLAARVGMALSARLLPERRSRELTSLFALAVIVIAVPVGVFVASLGWAGAVPPALHSVAGVLGMTPLGASAAFPFLIVSGQTGAAWIAVVIAVLTAAGVAWGWTALAYRALTTTERPTAVRERPGLGWFGLLPSNAFGAVAARSLVYWLRDRRYIINVVIVPIAGVLTVVPLTVAGVPLALAAALPVAVMALFFGWLPHNDVAYDSTAFWIHVASGVRGLPDRLGRLVPVVLIAIPTLAVAIPVTLAVIGRWSLLPAFIGVVASLLLTGLGLASVTSVVAPYGVSRPGDSPFQQPQRSRGGALGQASALIGAVVLSLPALLLAWQPLVDPEASTAPAFWAGILIGAAVLVVGVLAGGRAFDRRGAELMEFVETV</sequence>
<feature type="transmembrane region" description="Helical" evidence="1">
    <location>
        <begin position="403"/>
        <end position="430"/>
    </location>
</feature>
<evidence type="ECO:0008006" key="4">
    <source>
        <dbReference type="Google" id="ProtNLM"/>
    </source>
</evidence>
<feature type="transmembrane region" description="Helical" evidence="1">
    <location>
        <begin position="232"/>
        <end position="254"/>
    </location>
</feature>
<keyword evidence="3" id="KW-1185">Reference proteome</keyword>
<organism evidence="2 3">
    <name type="scientific">Microbacterium azadirachtae</name>
    <dbReference type="NCBI Taxonomy" id="582680"/>
    <lineage>
        <taxon>Bacteria</taxon>
        <taxon>Bacillati</taxon>
        <taxon>Actinomycetota</taxon>
        <taxon>Actinomycetes</taxon>
        <taxon>Micrococcales</taxon>
        <taxon>Microbacteriaceae</taxon>
        <taxon>Microbacterium</taxon>
    </lineage>
</organism>
<feature type="transmembrane region" description="Helical" evidence="1">
    <location>
        <begin position="202"/>
        <end position="225"/>
    </location>
</feature>
<dbReference type="AlphaFoldDB" id="A0A0F0KZB2"/>
<reference evidence="2 3" key="1">
    <citation type="submission" date="2015-02" db="EMBL/GenBank/DDBJ databases">
        <title>Draft genome sequences of ten Microbacterium spp. with emphasis on heavy metal contaminated environments.</title>
        <authorList>
            <person name="Corretto E."/>
        </authorList>
    </citation>
    <scope>NUCLEOTIDE SEQUENCE [LARGE SCALE GENOMIC DNA]</scope>
    <source>
        <strain evidence="2 3">DSM 23848</strain>
    </source>
</reference>
<evidence type="ECO:0000313" key="3">
    <source>
        <dbReference type="Proteomes" id="UP000033448"/>
    </source>
</evidence>
<feature type="transmembrane region" description="Helical" evidence="1">
    <location>
        <begin position="274"/>
        <end position="295"/>
    </location>
</feature>
<gene>
    <name evidence="2" type="ORF">RL72_01163</name>
</gene>
<name>A0A0F0KZB2_9MICO</name>
<feature type="transmembrane region" description="Helical" evidence="1">
    <location>
        <begin position="134"/>
        <end position="154"/>
    </location>
</feature>
<feature type="transmembrane region" description="Helical" evidence="1">
    <location>
        <begin position="54"/>
        <end position="78"/>
    </location>
</feature>